<dbReference type="GO" id="GO:0005615">
    <property type="term" value="C:extracellular space"/>
    <property type="evidence" value="ECO:0007669"/>
    <property type="project" value="TreeGrafter"/>
</dbReference>
<proteinExistence type="inferred from homology"/>
<dbReference type="PANTHER" id="PTHR11533">
    <property type="entry name" value="PROTEASE M1 ZINC METALLOPROTEASE"/>
    <property type="match status" value="1"/>
</dbReference>
<accession>A0A7R9IV32</accession>
<feature type="domain" description="Peptidase M1 membrane alanine aminopeptidase" evidence="16">
    <location>
        <begin position="10"/>
        <end position="187"/>
    </location>
</feature>
<evidence type="ECO:0000256" key="8">
    <source>
        <dbReference type="ARBA" id="ARBA00022723"/>
    </source>
</evidence>
<evidence type="ECO:0000256" key="15">
    <source>
        <dbReference type="ARBA" id="ARBA00023288"/>
    </source>
</evidence>
<dbReference type="FunFam" id="2.60.40.1910:FF:000008">
    <property type="entry name" value="Aminopeptidase"/>
    <property type="match status" value="1"/>
</dbReference>
<keyword evidence="11" id="KW-0862">Zinc</keyword>
<dbReference type="InterPro" id="IPR050344">
    <property type="entry name" value="Peptidase_M1_aminopeptidases"/>
</dbReference>
<dbReference type="Gene3D" id="1.25.50.20">
    <property type="match status" value="1"/>
</dbReference>
<dbReference type="Gene3D" id="1.10.390.10">
    <property type="entry name" value="Neutral Protease Domain 2"/>
    <property type="match status" value="1"/>
</dbReference>
<evidence type="ECO:0000256" key="14">
    <source>
        <dbReference type="ARBA" id="ARBA00023180"/>
    </source>
</evidence>
<comment type="similarity">
    <text evidence="3">Belongs to the peptidase M1 family.</text>
</comment>
<evidence type="ECO:0000256" key="4">
    <source>
        <dbReference type="ARBA" id="ARBA00022438"/>
    </source>
</evidence>
<dbReference type="AlphaFoldDB" id="A0A7R9IV32"/>
<evidence type="ECO:0000259" key="16">
    <source>
        <dbReference type="Pfam" id="PF01433"/>
    </source>
</evidence>
<dbReference type="GO" id="GO:0070006">
    <property type="term" value="F:metalloaminopeptidase activity"/>
    <property type="evidence" value="ECO:0007669"/>
    <property type="project" value="TreeGrafter"/>
</dbReference>
<evidence type="ECO:0000256" key="2">
    <source>
        <dbReference type="ARBA" id="ARBA00004609"/>
    </source>
</evidence>
<evidence type="ECO:0000313" key="18">
    <source>
        <dbReference type="EMBL" id="CAD7567452.1"/>
    </source>
</evidence>
<dbReference type="InterPro" id="IPR014782">
    <property type="entry name" value="Peptidase_M1_dom"/>
</dbReference>
<dbReference type="GO" id="GO:0042277">
    <property type="term" value="F:peptide binding"/>
    <property type="evidence" value="ECO:0007669"/>
    <property type="project" value="TreeGrafter"/>
</dbReference>
<organism evidence="18">
    <name type="scientific">Timema californicum</name>
    <name type="common">California timema</name>
    <name type="synonym">Walking stick</name>
    <dbReference type="NCBI Taxonomy" id="61474"/>
    <lineage>
        <taxon>Eukaryota</taxon>
        <taxon>Metazoa</taxon>
        <taxon>Ecdysozoa</taxon>
        <taxon>Arthropoda</taxon>
        <taxon>Hexapoda</taxon>
        <taxon>Insecta</taxon>
        <taxon>Pterygota</taxon>
        <taxon>Neoptera</taxon>
        <taxon>Polyneoptera</taxon>
        <taxon>Phasmatodea</taxon>
        <taxon>Timematodea</taxon>
        <taxon>Timematoidea</taxon>
        <taxon>Timematidae</taxon>
        <taxon>Timema</taxon>
    </lineage>
</organism>
<evidence type="ECO:0000256" key="9">
    <source>
        <dbReference type="ARBA" id="ARBA00022729"/>
    </source>
</evidence>
<evidence type="ECO:0000256" key="5">
    <source>
        <dbReference type="ARBA" id="ARBA00022475"/>
    </source>
</evidence>
<sequence length="554" mass="63344">MTGKLGFESRERNILFVEGVSTSSHKQSIAAVIAHEFAHMWFGNLVSPKWWDVLWLNEGFARYFQYFTLAEVEKDWRIEEQFVTAQVHTSLSADSVNTSHPMTVDVASPEQISAIFDTISYGKAASVIRMMEHILTPAVFQQGLHRYLVNVGNSSADANDLFTALGDQFTEDVGPNLLDFQTIMETWTLQMGYPVLGVIRDYDSGTVTVTQERFLIRPATGGTDTHDYKWWIPLTYTTKSELDFVSTETRAWLNVTDTRATLTGLNVNRTDWVVFNIQETGFYRVNYDLTNWGLLADYLDSSDYSKIIPVNRAQIVDDLFNLARGGYLNYTVVLDLVKYLQREVDYIPWYAALTGFNYVERRMRGAGEYDYAVFKSFLLKLLSTAYNVFGLEEASSDDHVTKLNRNQILTWVCKLEETNCVQKAQEKFALHMADSQNNPEYERACLYSRLCGSGIRESPKHHTHPHTPTHRAIGKAGKVCQDTSKRFLLANLGLMPRETDVTLKVEFLTYCRYTGGHIWRDKLLPIRANKRWGKFPEIPIDDGIIDKQVLVVPK</sequence>
<dbReference type="FunFam" id="1.10.390.10:FF:000013">
    <property type="entry name" value="Aminopeptidase N"/>
    <property type="match status" value="1"/>
</dbReference>
<dbReference type="Pfam" id="PF01433">
    <property type="entry name" value="Peptidase_M1"/>
    <property type="match status" value="1"/>
</dbReference>
<comment type="cofactor">
    <cofactor evidence="1">
        <name>Zn(2+)</name>
        <dbReference type="ChEBI" id="CHEBI:29105"/>
    </cofactor>
</comment>
<evidence type="ECO:0000256" key="13">
    <source>
        <dbReference type="ARBA" id="ARBA00023136"/>
    </source>
</evidence>
<reference evidence="18" key="1">
    <citation type="submission" date="2020-11" db="EMBL/GenBank/DDBJ databases">
        <authorList>
            <person name="Tran Van P."/>
        </authorList>
    </citation>
    <scope>NUCLEOTIDE SEQUENCE</scope>
</reference>
<keyword evidence="12" id="KW-0482">Metalloprotease</keyword>
<dbReference type="EMBL" id="OE179098">
    <property type="protein sequence ID" value="CAD7567452.1"/>
    <property type="molecule type" value="Genomic_DNA"/>
</dbReference>
<feature type="domain" description="ERAP1-like C-terminal" evidence="17">
    <location>
        <begin position="272"/>
        <end position="439"/>
    </location>
</feature>
<name>A0A7R9IV32_TIMCA</name>
<evidence type="ECO:0000256" key="1">
    <source>
        <dbReference type="ARBA" id="ARBA00001947"/>
    </source>
</evidence>
<keyword evidence="13" id="KW-0472">Membrane</keyword>
<dbReference type="GO" id="GO:0006508">
    <property type="term" value="P:proteolysis"/>
    <property type="evidence" value="ECO:0007669"/>
    <property type="project" value="UniProtKB-KW"/>
</dbReference>
<evidence type="ECO:0000256" key="10">
    <source>
        <dbReference type="ARBA" id="ARBA00022801"/>
    </source>
</evidence>
<keyword evidence="10" id="KW-0378">Hydrolase</keyword>
<dbReference type="InterPro" id="IPR027268">
    <property type="entry name" value="Peptidase_M4/M1_CTD_sf"/>
</dbReference>
<evidence type="ECO:0000256" key="3">
    <source>
        <dbReference type="ARBA" id="ARBA00010136"/>
    </source>
</evidence>
<dbReference type="InterPro" id="IPR024571">
    <property type="entry name" value="ERAP1-like_C_dom"/>
</dbReference>
<protein>
    <submittedName>
        <fullName evidence="18">(California timema) hypothetical protein</fullName>
    </submittedName>
</protein>
<dbReference type="PRINTS" id="PR00756">
    <property type="entry name" value="ALADIPTASE"/>
</dbReference>
<dbReference type="Gene3D" id="2.60.40.1910">
    <property type="match status" value="1"/>
</dbReference>
<dbReference type="GO" id="GO:0005737">
    <property type="term" value="C:cytoplasm"/>
    <property type="evidence" value="ECO:0007669"/>
    <property type="project" value="TreeGrafter"/>
</dbReference>
<keyword evidence="15" id="KW-0449">Lipoprotein</keyword>
<dbReference type="Pfam" id="PF11838">
    <property type="entry name" value="ERAP1_C"/>
    <property type="match status" value="1"/>
</dbReference>
<keyword evidence="6" id="KW-0336">GPI-anchor</keyword>
<evidence type="ECO:0000259" key="17">
    <source>
        <dbReference type="Pfam" id="PF11838"/>
    </source>
</evidence>
<keyword evidence="9" id="KW-0732">Signal</keyword>
<keyword evidence="14" id="KW-0325">Glycoprotein</keyword>
<evidence type="ECO:0000256" key="6">
    <source>
        <dbReference type="ARBA" id="ARBA00022622"/>
    </source>
</evidence>
<gene>
    <name evidence="18" type="ORF">TCMB3V08_LOCUS253</name>
</gene>
<dbReference type="PANTHER" id="PTHR11533:SF294">
    <property type="entry name" value="THYROTROPIN-RELEASING HORMONE-DEGRADING ECTOENZYME"/>
    <property type="match status" value="1"/>
</dbReference>
<keyword evidence="4" id="KW-0031">Aminopeptidase</keyword>
<evidence type="ECO:0000256" key="12">
    <source>
        <dbReference type="ARBA" id="ARBA00023049"/>
    </source>
</evidence>
<dbReference type="GO" id="GO:0005886">
    <property type="term" value="C:plasma membrane"/>
    <property type="evidence" value="ECO:0007669"/>
    <property type="project" value="UniProtKB-SubCell"/>
</dbReference>
<keyword evidence="5" id="KW-1003">Cell membrane</keyword>
<dbReference type="GO" id="GO:0043171">
    <property type="term" value="P:peptide catabolic process"/>
    <property type="evidence" value="ECO:0007669"/>
    <property type="project" value="TreeGrafter"/>
</dbReference>
<dbReference type="GO" id="GO:0008270">
    <property type="term" value="F:zinc ion binding"/>
    <property type="evidence" value="ECO:0007669"/>
    <property type="project" value="InterPro"/>
</dbReference>
<dbReference type="GO" id="GO:0098552">
    <property type="term" value="C:side of membrane"/>
    <property type="evidence" value="ECO:0007669"/>
    <property type="project" value="UniProtKB-KW"/>
</dbReference>
<keyword evidence="8" id="KW-0479">Metal-binding</keyword>
<evidence type="ECO:0000256" key="11">
    <source>
        <dbReference type="ARBA" id="ARBA00022833"/>
    </source>
</evidence>
<evidence type="ECO:0000256" key="7">
    <source>
        <dbReference type="ARBA" id="ARBA00022670"/>
    </source>
</evidence>
<dbReference type="InterPro" id="IPR001930">
    <property type="entry name" value="Peptidase_M1"/>
</dbReference>
<comment type="subcellular location">
    <subcellularLocation>
        <location evidence="2">Cell membrane</location>
        <topology evidence="2">Lipid-anchor</topology>
        <topology evidence="2">GPI-anchor</topology>
    </subcellularLocation>
</comment>
<dbReference type="SUPFAM" id="SSF55486">
    <property type="entry name" value="Metalloproteases ('zincins'), catalytic domain"/>
    <property type="match status" value="1"/>
</dbReference>
<keyword evidence="7" id="KW-0645">Protease</keyword>